<keyword evidence="8 9" id="KW-0472">Membrane</keyword>
<feature type="transmembrane region" description="Helical" evidence="9">
    <location>
        <begin position="297"/>
        <end position="324"/>
    </location>
</feature>
<dbReference type="InterPro" id="IPR014755">
    <property type="entry name" value="Cu-Rt/internalin_Ig-like"/>
</dbReference>
<evidence type="ECO:0000256" key="4">
    <source>
        <dbReference type="ARBA" id="ARBA00022723"/>
    </source>
</evidence>
<dbReference type="PANTHER" id="PTHR34820:SF4">
    <property type="entry name" value="INNER MEMBRANE PROTEIN YEBZ"/>
    <property type="match status" value="1"/>
</dbReference>
<name>A0A1C5GLW1_9ACTN</name>
<gene>
    <name evidence="12" type="ORF">GA0070614_0091</name>
</gene>
<dbReference type="EMBL" id="LT607753">
    <property type="protein sequence ID" value="SCG34722.1"/>
    <property type="molecule type" value="Genomic_DNA"/>
</dbReference>
<feature type="transmembrane region" description="Helical" evidence="9">
    <location>
        <begin position="162"/>
        <end position="182"/>
    </location>
</feature>
<evidence type="ECO:0000256" key="6">
    <source>
        <dbReference type="ARBA" id="ARBA00022989"/>
    </source>
</evidence>
<accession>A0A1C5GLW1</accession>
<evidence type="ECO:0000256" key="3">
    <source>
        <dbReference type="ARBA" id="ARBA00022692"/>
    </source>
</evidence>
<keyword evidence="2" id="KW-1003">Cell membrane</keyword>
<dbReference type="InterPro" id="IPR008457">
    <property type="entry name" value="Cu-R_CopD_dom"/>
</dbReference>
<protein>
    <submittedName>
        <fullName evidence="12">Copper transport protein</fullName>
    </submittedName>
</protein>
<feature type="transmembrane region" description="Helical" evidence="9">
    <location>
        <begin position="272"/>
        <end position="291"/>
    </location>
</feature>
<keyword evidence="3 9" id="KW-0812">Transmembrane</keyword>
<evidence type="ECO:0000259" key="10">
    <source>
        <dbReference type="Pfam" id="PF04234"/>
    </source>
</evidence>
<feature type="transmembrane region" description="Helical" evidence="9">
    <location>
        <begin position="331"/>
        <end position="352"/>
    </location>
</feature>
<dbReference type="SUPFAM" id="SSF81296">
    <property type="entry name" value="E set domains"/>
    <property type="match status" value="1"/>
</dbReference>
<dbReference type="GO" id="GO:0042597">
    <property type="term" value="C:periplasmic space"/>
    <property type="evidence" value="ECO:0007669"/>
    <property type="project" value="InterPro"/>
</dbReference>
<dbReference type="GO" id="GO:0046688">
    <property type="term" value="P:response to copper ion"/>
    <property type="evidence" value="ECO:0007669"/>
    <property type="project" value="InterPro"/>
</dbReference>
<evidence type="ECO:0000256" key="7">
    <source>
        <dbReference type="ARBA" id="ARBA00023008"/>
    </source>
</evidence>
<dbReference type="Pfam" id="PF05425">
    <property type="entry name" value="CopD"/>
    <property type="match status" value="1"/>
</dbReference>
<dbReference type="Gene3D" id="2.60.40.1220">
    <property type="match status" value="1"/>
</dbReference>
<evidence type="ECO:0000256" key="8">
    <source>
        <dbReference type="ARBA" id="ARBA00023136"/>
    </source>
</evidence>
<dbReference type="GO" id="GO:0005886">
    <property type="term" value="C:plasma membrane"/>
    <property type="evidence" value="ECO:0007669"/>
    <property type="project" value="UniProtKB-SubCell"/>
</dbReference>
<dbReference type="InterPro" id="IPR014756">
    <property type="entry name" value="Ig_E-set"/>
</dbReference>
<dbReference type="GO" id="GO:0005507">
    <property type="term" value="F:copper ion binding"/>
    <property type="evidence" value="ECO:0007669"/>
    <property type="project" value="InterPro"/>
</dbReference>
<keyword evidence="5" id="KW-0732">Signal</keyword>
<evidence type="ECO:0000256" key="9">
    <source>
        <dbReference type="SAM" id="Phobius"/>
    </source>
</evidence>
<keyword evidence="13" id="KW-1185">Reference proteome</keyword>
<reference evidence="13" key="1">
    <citation type="submission" date="2016-06" db="EMBL/GenBank/DDBJ databases">
        <authorList>
            <person name="Varghese N."/>
            <person name="Submissions Spin"/>
        </authorList>
    </citation>
    <scope>NUCLEOTIDE SEQUENCE [LARGE SCALE GENOMIC DNA]</scope>
    <source>
        <strain evidence="13">DSM 45161</strain>
    </source>
</reference>
<sequence length="556" mass="56691">MNLPAVTYEPVCVRTRSAVLGLLLALLAVPLVPAAPASAHAVLLATTPVRDAVLGSPPSEVVVTFSEPVSPVPGRVQVLGPDGRRVHTGAPSVRGTTMRIPLRVPERPLGTYLVSYRVISADSHPVAGSFTYSAGAPSVSPPRAVDDADPQPAGALVPAAKYAGYLGLVLVVGPTLLAATLWPRRRSRRGVAGTAYAGLALVVAATAATWVGQAADSVGAPVGDLTGADLAAVGDSDVGVVLAVRLAVTAVAATLLPAVVAGRAGRWRRVTLALVGVAGLATWPLAGHPVASPLPPVSVAAAVVHLAAMSLWLGGLLTLVAFLLRGTHERVLARILPAWSRWATLAVGWLVATGVGQAALELGRPGALLGTGYGRLLLGKAALLAVVLAVAAGQRRLVRRGTAAARPRVVARAAGVELVATAVVLALTAVLVQTPPGRTADAEAARAAREGVAQTLTTSLYTLQFDVYPVTLGAPNSLHAYVYTPGGEALPVAEWTVSLALPEAGVEPVTVPVATPEPNHGSAEVRFPVAGRWRIRFTVRVGELDQATVTATVPVG</sequence>
<organism evidence="12 13">
    <name type="scientific">Micromonospora coxensis</name>
    <dbReference type="NCBI Taxonomy" id="356852"/>
    <lineage>
        <taxon>Bacteria</taxon>
        <taxon>Bacillati</taxon>
        <taxon>Actinomycetota</taxon>
        <taxon>Actinomycetes</taxon>
        <taxon>Micromonosporales</taxon>
        <taxon>Micromonosporaceae</taxon>
        <taxon>Micromonospora</taxon>
    </lineage>
</organism>
<keyword evidence="4" id="KW-0479">Metal-binding</keyword>
<feature type="transmembrane region" description="Helical" evidence="9">
    <location>
        <begin position="194"/>
        <end position="212"/>
    </location>
</feature>
<feature type="domain" description="CopC" evidence="10">
    <location>
        <begin position="40"/>
        <end position="133"/>
    </location>
</feature>
<evidence type="ECO:0000313" key="12">
    <source>
        <dbReference type="EMBL" id="SCG34722.1"/>
    </source>
</evidence>
<dbReference type="AlphaFoldDB" id="A0A1C5GLW1"/>
<evidence type="ECO:0000256" key="1">
    <source>
        <dbReference type="ARBA" id="ARBA00004651"/>
    </source>
</evidence>
<evidence type="ECO:0000259" key="11">
    <source>
        <dbReference type="Pfam" id="PF05425"/>
    </source>
</evidence>
<proteinExistence type="predicted"/>
<evidence type="ECO:0000256" key="2">
    <source>
        <dbReference type="ARBA" id="ARBA00022475"/>
    </source>
</evidence>
<comment type="subcellular location">
    <subcellularLocation>
        <location evidence="1">Cell membrane</location>
        <topology evidence="1">Multi-pass membrane protein</topology>
    </subcellularLocation>
</comment>
<feature type="transmembrane region" description="Helical" evidence="9">
    <location>
        <begin position="413"/>
        <end position="432"/>
    </location>
</feature>
<dbReference type="GO" id="GO:0006825">
    <property type="term" value="P:copper ion transport"/>
    <property type="evidence" value="ECO:0007669"/>
    <property type="project" value="InterPro"/>
</dbReference>
<dbReference type="InterPro" id="IPR032694">
    <property type="entry name" value="CopC/D"/>
</dbReference>
<keyword evidence="6 9" id="KW-1133">Transmembrane helix</keyword>
<feature type="domain" description="Copper resistance protein D" evidence="11">
    <location>
        <begin position="334"/>
        <end position="431"/>
    </location>
</feature>
<feature type="transmembrane region" description="Helical" evidence="9">
    <location>
        <begin position="372"/>
        <end position="392"/>
    </location>
</feature>
<dbReference type="Pfam" id="PF04234">
    <property type="entry name" value="CopC"/>
    <property type="match status" value="1"/>
</dbReference>
<evidence type="ECO:0000313" key="13">
    <source>
        <dbReference type="Proteomes" id="UP000198215"/>
    </source>
</evidence>
<evidence type="ECO:0000256" key="5">
    <source>
        <dbReference type="ARBA" id="ARBA00022729"/>
    </source>
</evidence>
<dbReference type="Proteomes" id="UP000198215">
    <property type="component" value="Chromosome I"/>
</dbReference>
<dbReference type="InterPro" id="IPR007348">
    <property type="entry name" value="CopC_dom"/>
</dbReference>
<feature type="transmembrane region" description="Helical" evidence="9">
    <location>
        <begin position="238"/>
        <end position="260"/>
    </location>
</feature>
<dbReference type="PANTHER" id="PTHR34820">
    <property type="entry name" value="INNER MEMBRANE PROTEIN YEBZ"/>
    <property type="match status" value="1"/>
</dbReference>
<keyword evidence="7" id="KW-0186">Copper</keyword>